<dbReference type="PANTHER" id="PTHR13774">
    <property type="entry name" value="PHENAZINE BIOSYNTHESIS PROTEIN"/>
    <property type="match status" value="1"/>
</dbReference>
<reference evidence="2 3" key="1">
    <citation type="submission" date="2016-10" db="EMBL/GenBank/DDBJ databases">
        <authorList>
            <person name="de Groot N.N."/>
        </authorList>
    </citation>
    <scope>NUCLEOTIDE SEQUENCE [LARGE SCALE GENOMIC DNA]</scope>
    <source>
        <strain evidence="2 3">DSM 20117</strain>
    </source>
</reference>
<dbReference type="RefSeq" id="WP_074700465.1">
    <property type="nucleotide sequence ID" value="NZ_CP018863.1"/>
</dbReference>
<accession>A0A1H1D3V3</accession>
<dbReference type="GO" id="GO:0005737">
    <property type="term" value="C:cytoplasm"/>
    <property type="evidence" value="ECO:0007669"/>
    <property type="project" value="TreeGrafter"/>
</dbReference>
<evidence type="ECO:0000313" key="3">
    <source>
        <dbReference type="Proteomes" id="UP000181917"/>
    </source>
</evidence>
<dbReference type="InterPro" id="IPR003719">
    <property type="entry name" value="Phenazine_PhzF-like"/>
</dbReference>
<protein>
    <submittedName>
        <fullName evidence="2">Phenazine biosynthesis protein PhzF family</fullName>
    </submittedName>
</protein>
<dbReference type="Gene3D" id="3.10.310.10">
    <property type="entry name" value="Diaminopimelate Epimerase, Chain A, domain 1"/>
    <property type="match status" value="2"/>
</dbReference>
<feature type="active site" evidence="1">
    <location>
        <position position="47"/>
    </location>
</feature>
<dbReference type="Proteomes" id="UP000181917">
    <property type="component" value="Unassembled WGS sequence"/>
</dbReference>
<dbReference type="AlphaFoldDB" id="A0A1H1D3V3"/>
<dbReference type="EMBL" id="FNKH01000002">
    <property type="protein sequence ID" value="SDQ70919.1"/>
    <property type="molecule type" value="Genomic_DNA"/>
</dbReference>
<dbReference type="GO" id="GO:0016853">
    <property type="term" value="F:isomerase activity"/>
    <property type="evidence" value="ECO:0007669"/>
    <property type="project" value="TreeGrafter"/>
</dbReference>
<dbReference type="SUPFAM" id="SSF54506">
    <property type="entry name" value="Diaminopimelate epimerase-like"/>
    <property type="match status" value="1"/>
</dbReference>
<evidence type="ECO:0000313" key="2">
    <source>
        <dbReference type="EMBL" id="SDQ70919.1"/>
    </source>
</evidence>
<gene>
    <name evidence="2" type="ORF">SAMN04489742_2237</name>
</gene>
<dbReference type="Pfam" id="PF02567">
    <property type="entry name" value="PhzC-PhzF"/>
    <property type="match status" value="1"/>
</dbReference>
<organism evidence="2 3">
    <name type="scientific">Crystallibacter crystallopoietes</name>
    <dbReference type="NCBI Taxonomy" id="37928"/>
    <lineage>
        <taxon>Bacteria</taxon>
        <taxon>Bacillati</taxon>
        <taxon>Actinomycetota</taxon>
        <taxon>Actinomycetes</taxon>
        <taxon>Micrococcales</taxon>
        <taxon>Micrococcaceae</taxon>
        <taxon>Crystallibacter</taxon>
    </lineage>
</organism>
<keyword evidence="3" id="KW-1185">Reference proteome</keyword>
<sequence>MSTHAFSQVDVFTTGPGTGNPLAVVGGAEDLSTEQMQRFANWTNLSETTFLLPPTQPGADYRVRIFTPSEELPFAGHPTLGSAAVWLQDGGSPQSDTGLVQECEAGLVNLKNDGGRLAFAAPPRVRTGELPEENVERICAALGLERSAVVRHQWADNGPRWQALQLTDARTVLEVEPDYAALSPFGVGLIGAYPEGSELGFEVRGLMGFEAVPAEDPATGSLNAALGQWLIGEGAAPASYTVRQGSRLGRDARLYVRAEDGDVWVGGDVQIVIRGTVEL</sequence>
<dbReference type="KEGG" id="acry:AC20117_06220"/>
<name>A0A1H1D3V3_9MICC</name>
<dbReference type="OrthoDB" id="9788221at2"/>
<proteinExistence type="predicted"/>
<evidence type="ECO:0000256" key="1">
    <source>
        <dbReference type="PIRSR" id="PIRSR016184-1"/>
    </source>
</evidence>
<dbReference type="STRING" id="37928.SAMN04489742_2237"/>
<dbReference type="NCBIfam" id="TIGR00654">
    <property type="entry name" value="PhzF_family"/>
    <property type="match status" value="1"/>
</dbReference>
<dbReference type="PANTHER" id="PTHR13774:SF32">
    <property type="entry name" value="ANTISENSE-ENHANCING SEQUENCE 1"/>
    <property type="match status" value="1"/>
</dbReference>
<dbReference type="PIRSF" id="PIRSF016184">
    <property type="entry name" value="PhzC_PhzF"/>
    <property type="match status" value="1"/>
</dbReference>